<dbReference type="GO" id="GO:0009432">
    <property type="term" value="P:SOS response"/>
    <property type="evidence" value="ECO:0007669"/>
    <property type="project" value="TreeGrafter"/>
</dbReference>
<feature type="domain" description="UmuC" evidence="2">
    <location>
        <begin position="5"/>
        <end position="188"/>
    </location>
</feature>
<keyword evidence="4" id="KW-1185">Reference proteome</keyword>
<dbReference type="OrthoDB" id="9808813at2"/>
<dbReference type="PROSITE" id="PS50173">
    <property type="entry name" value="UMUC"/>
    <property type="match status" value="1"/>
</dbReference>
<dbReference type="InterPro" id="IPR036775">
    <property type="entry name" value="DNA_pol_Y-fam_lit_finger_sf"/>
</dbReference>
<dbReference type="Pfam" id="PF11799">
    <property type="entry name" value="IMS_C"/>
    <property type="match status" value="1"/>
</dbReference>
<dbReference type="GO" id="GO:0003887">
    <property type="term" value="F:DNA-directed DNA polymerase activity"/>
    <property type="evidence" value="ECO:0007669"/>
    <property type="project" value="UniProtKB-KW"/>
</dbReference>
<dbReference type="GO" id="GO:0003684">
    <property type="term" value="F:damaged DNA binding"/>
    <property type="evidence" value="ECO:0007669"/>
    <property type="project" value="InterPro"/>
</dbReference>
<gene>
    <name evidence="3" type="ORF">PX52LOC_05719</name>
</gene>
<dbReference type="GO" id="GO:0005829">
    <property type="term" value="C:cytosol"/>
    <property type="evidence" value="ECO:0007669"/>
    <property type="project" value="TreeGrafter"/>
</dbReference>
<dbReference type="InterPro" id="IPR043502">
    <property type="entry name" value="DNA/RNA_pol_sf"/>
</dbReference>
<reference evidence="4" key="1">
    <citation type="submission" date="2019-08" db="EMBL/GenBank/DDBJ databases">
        <title>Limnoglobus roseus gen. nov., sp. nov., a novel freshwater planctomycete with a giant genome from the family Gemmataceae.</title>
        <authorList>
            <person name="Kulichevskaya I.S."/>
            <person name="Naumoff D.G."/>
            <person name="Miroshnikov K."/>
            <person name="Ivanova A."/>
            <person name="Philippov D.A."/>
            <person name="Hakobyan A."/>
            <person name="Rijpstra I.C."/>
            <person name="Sinninghe Damste J.S."/>
            <person name="Liesack W."/>
            <person name="Dedysh S.N."/>
        </authorList>
    </citation>
    <scope>NUCLEOTIDE SEQUENCE [LARGE SCALE GENOMIC DNA]</scope>
    <source>
        <strain evidence="4">PX52</strain>
    </source>
</reference>
<dbReference type="InterPro" id="IPR050116">
    <property type="entry name" value="DNA_polymerase-Y"/>
</dbReference>
<dbReference type="GO" id="GO:0006281">
    <property type="term" value="P:DNA repair"/>
    <property type="evidence" value="ECO:0007669"/>
    <property type="project" value="InterPro"/>
</dbReference>
<dbReference type="Proteomes" id="UP000324974">
    <property type="component" value="Chromosome"/>
</dbReference>
<dbReference type="RefSeq" id="WP_149113156.1">
    <property type="nucleotide sequence ID" value="NZ_CP042425.1"/>
</dbReference>
<dbReference type="Pfam" id="PF00817">
    <property type="entry name" value="IMS"/>
    <property type="match status" value="1"/>
</dbReference>
<dbReference type="PANTHER" id="PTHR11076:SF33">
    <property type="entry name" value="DNA POLYMERASE KAPPA"/>
    <property type="match status" value="1"/>
</dbReference>
<sequence>MTLRRLLIDMNSYFASVEQQDDEDLRGKPVAVVPVMARTTCCIAASREAKLKGVKTGMAVWEALQFCEGLRLVLARHDRYVEVHDQIVRAVARCLPIDRVLSIDEMVCTLLKSECHPVTAERLGNQIKAEIRQSVGECVTCSIGIAPNHLLAKLASNMKKPDGLTVIEKHELPQRLYPVKITAFSGIARRMEARFRKFGVVSTEQLCSLSVQTMSLIWGSKIHGERWFYQLRGEEVFEKPTVRRTVSHSHVLPPSLRNHTGARGVMVKLIHKAAARLRTLENWCGSLGVRLRYEDGQTWGIACKVMRTQDTLTLLHAFEKLWQLRPRGEPKQVAMVLFDLTPAAMTTPSLFDVDHDLTEVSHTMDKINRQFGKNSIHFGTLCGSKDTAPTRIAFTQIPEFDPAST</sequence>
<comment type="similarity">
    <text evidence="1">Belongs to the DNA polymerase type-Y family.</text>
</comment>
<name>A0A5C1AN97_9BACT</name>
<dbReference type="InterPro" id="IPR043128">
    <property type="entry name" value="Rev_trsase/Diguanyl_cyclase"/>
</dbReference>
<dbReference type="GO" id="GO:0042276">
    <property type="term" value="P:error-prone translesion synthesis"/>
    <property type="evidence" value="ECO:0007669"/>
    <property type="project" value="TreeGrafter"/>
</dbReference>
<dbReference type="KEGG" id="lrs:PX52LOC_05719"/>
<dbReference type="Gene3D" id="3.30.70.270">
    <property type="match status" value="1"/>
</dbReference>
<evidence type="ECO:0000313" key="4">
    <source>
        <dbReference type="Proteomes" id="UP000324974"/>
    </source>
</evidence>
<proteinExistence type="inferred from homology"/>
<dbReference type="Gene3D" id="3.40.1170.60">
    <property type="match status" value="1"/>
</dbReference>
<organism evidence="3 4">
    <name type="scientific">Limnoglobus roseus</name>
    <dbReference type="NCBI Taxonomy" id="2598579"/>
    <lineage>
        <taxon>Bacteria</taxon>
        <taxon>Pseudomonadati</taxon>
        <taxon>Planctomycetota</taxon>
        <taxon>Planctomycetia</taxon>
        <taxon>Gemmatales</taxon>
        <taxon>Gemmataceae</taxon>
        <taxon>Limnoglobus</taxon>
    </lineage>
</organism>
<evidence type="ECO:0000256" key="1">
    <source>
        <dbReference type="ARBA" id="ARBA00010945"/>
    </source>
</evidence>
<evidence type="ECO:0000259" key="2">
    <source>
        <dbReference type="PROSITE" id="PS50173"/>
    </source>
</evidence>
<dbReference type="EMBL" id="CP042425">
    <property type="protein sequence ID" value="QEL18684.1"/>
    <property type="molecule type" value="Genomic_DNA"/>
</dbReference>
<accession>A0A5C1AN97</accession>
<dbReference type="PANTHER" id="PTHR11076">
    <property type="entry name" value="DNA REPAIR POLYMERASE UMUC / TRANSFERASE FAMILY MEMBER"/>
    <property type="match status" value="1"/>
</dbReference>
<dbReference type="InterPro" id="IPR017961">
    <property type="entry name" value="DNA_pol_Y-fam_little_finger"/>
</dbReference>
<evidence type="ECO:0000313" key="3">
    <source>
        <dbReference type="EMBL" id="QEL18684.1"/>
    </source>
</evidence>
<dbReference type="InterPro" id="IPR001126">
    <property type="entry name" value="UmuC"/>
</dbReference>
<dbReference type="SUPFAM" id="SSF100879">
    <property type="entry name" value="Lesion bypass DNA polymerase (Y-family), little finger domain"/>
    <property type="match status" value="1"/>
</dbReference>
<dbReference type="SUPFAM" id="SSF56672">
    <property type="entry name" value="DNA/RNA polymerases"/>
    <property type="match status" value="1"/>
</dbReference>
<dbReference type="CDD" id="cd00424">
    <property type="entry name" value="PolY"/>
    <property type="match status" value="1"/>
</dbReference>
<dbReference type="AlphaFoldDB" id="A0A5C1AN97"/>
<protein>
    <submittedName>
        <fullName evidence="3">DNA polymerase</fullName>
    </submittedName>
</protein>